<evidence type="ECO:0000256" key="4">
    <source>
        <dbReference type="ARBA" id="ARBA00022989"/>
    </source>
</evidence>
<feature type="transmembrane region" description="Helical" evidence="6">
    <location>
        <begin position="224"/>
        <end position="247"/>
    </location>
</feature>
<evidence type="ECO:0000313" key="7">
    <source>
        <dbReference type="EMBL" id="EPZ16761.1"/>
    </source>
</evidence>
<name>S9ZQ61_9RHOO</name>
<feature type="transmembrane region" description="Helical" evidence="6">
    <location>
        <begin position="21"/>
        <end position="42"/>
    </location>
</feature>
<comment type="subcellular location">
    <subcellularLocation>
        <location evidence="1">Cell membrane</location>
        <topology evidence="1">Multi-pass membrane protein</topology>
    </subcellularLocation>
</comment>
<evidence type="ECO:0000256" key="5">
    <source>
        <dbReference type="ARBA" id="ARBA00023136"/>
    </source>
</evidence>
<dbReference type="EMBL" id="ATJV01000035">
    <property type="protein sequence ID" value="EPZ16761.1"/>
    <property type="molecule type" value="Genomic_DNA"/>
</dbReference>
<dbReference type="InterPro" id="IPR001851">
    <property type="entry name" value="ABC_transp_permease"/>
</dbReference>
<evidence type="ECO:0000256" key="6">
    <source>
        <dbReference type="SAM" id="Phobius"/>
    </source>
</evidence>
<reference evidence="7 8" key="1">
    <citation type="submission" date="2013-06" db="EMBL/GenBank/DDBJ databases">
        <title>Draft genome sequence of Thauera terpenica.</title>
        <authorList>
            <person name="Liu B."/>
            <person name="Frostegard A.H."/>
            <person name="Shapleigh J.P."/>
        </authorList>
    </citation>
    <scope>NUCLEOTIDE SEQUENCE [LARGE SCALE GENOMIC DNA]</scope>
    <source>
        <strain evidence="7 8">58Eu</strain>
    </source>
</reference>
<dbReference type="Proteomes" id="UP000015455">
    <property type="component" value="Unassembled WGS sequence"/>
</dbReference>
<evidence type="ECO:0000256" key="2">
    <source>
        <dbReference type="ARBA" id="ARBA00022475"/>
    </source>
</evidence>
<keyword evidence="4 6" id="KW-1133">Transmembrane helix</keyword>
<feature type="transmembrane region" description="Helical" evidence="6">
    <location>
        <begin position="126"/>
        <end position="143"/>
    </location>
</feature>
<dbReference type="GO" id="GO:0015658">
    <property type="term" value="F:branched-chain amino acid transmembrane transporter activity"/>
    <property type="evidence" value="ECO:0007669"/>
    <property type="project" value="InterPro"/>
</dbReference>
<accession>S9ZQ61</accession>
<keyword evidence="3 6" id="KW-0812">Transmembrane</keyword>
<dbReference type="Pfam" id="PF02653">
    <property type="entry name" value="BPD_transp_2"/>
    <property type="match status" value="1"/>
</dbReference>
<keyword evidence="5 6" id="KW-0472">Membrane</keyword>
<dbReference type="eggNOG" id="COG4177">
    <property type="taxonomic scope" value="Bacteria"/>
</dbReference>
<dbReference type="GO" id="GO:0005886">
    <property type="term" value="C:plasma membrane"/>
    <property type="evidence" value="ECO:0007669"/>
    <property type="project" value="UniProtKB-SubCell"/>
</dbReference>
<feature type="transmembrane region" description="Helical" evidence="6">
    <location>
        <begin position="73"/>
        <end position="93"/>
    </location>
</feature>
<dbReference type="AlphaFoldDB" id="S9ZQ61"/>
<keyword evidence="2" id="KW-1003">Cell membrane</keyword>
<sequence>MTPSFVSRPSFAARHAGVLRRLPWLVLAVLALFPLLAPLFGVEYYVGFMRRVMIVAIAAASLNFILGYGGMAALGHAGFIGVGAYTVVALVEAGVASAWLAWGCALVGGGVFAALIGAVSLRTRGVYFIMITLAFAQMLYYLAVSLRTYGGDDGYGLYTPLTLGAGFDTAHPQLFYWVVLALAALVFAVFSRVAHARYGHALRGIRDNETRMVALGYPVYRLKLAGFVAAGAVAGLAGGLLASHNAFVSPGLMHWTQSALLLVMVMLGGAGRRWGAALGVALWLTLEEALKMYTDYWHWPLGLLLLLIVFHAQQGLAGLFGSRAQADVGGQGADVAGEVDGAAQERAGSAEA</sequence>
<dbReference type="InterPro" id="IPR043428">
    <property type="entry name" value="LivM-like"/>
</dbReference>
<organism evidence="7 8">
    <name type="scientific">Thauera terpenica 58Eu</name>
    <dbReference type="NCBI Taxonomy" id="1348657"/>
    <lineage>
        <taxon>Bacteria</taxon>
        <taxon>Pseudomonadati</taxon>
        <taxon>Pseudomonadota</taxon>
        <taxon>Betaproteobacteria</taxon>
        <taxon>Rhodocyclales</taxon>
        <taxon>Zoogloeaceae</taxon>
        <taxon>Thauera</taxon>
    </lineage>
</organism>
<evidence type="ECO:0000256" key="3">
    <source>
        <dbReference type="ARBA" id="ARBA00022692"/>
    </source>
</evidence>
<dbReference type="PATRIC" id="fig|1348657.5.peg.669"/>
<feature type="transmembrane region" description="Helical" evidence="6">
    <location>
        <begin position="259"/>
        <end position="284"/>
    </location>
</feature>
<feature type="transmembrane region" description="Helical" evidence="6">
    <location>
        <begin position="99"/>
        <end position="119"/>
    </location>
</feature>
<dbReference type="OrthoDB" id="3460090at2"/>
<proteinExistence type="predicted"/>
<feature type="transmembrane region" description="Helical" evidence="6">
    <location>
        <begin position="174"/>
        <end position="194"/>
    </location>
</feature>
<comment type="caution">
    <text evidence="7">The sequence shown here is derived from an EMBL/GenBank/DDBJ whole genome shotgun (WGS) entry which is preliminary data.</text>
</comment>
<feature type="transmembrane region" description="Helical" evidence="6">
    <location>
        <begin position="296"/>
        <end position="313"/>
    </location>
</feature>
<evidence type="ECO:0000313" key="8">
    <source>
        <dbReference type="Proteomes" id="UP000015455"/>
    </source>
</evidence>
<protein>
    <submittedName>
        <fullName evidence="7">Branched-chain amino acid ABC transporter permease</fullName>
    </submittedName>
</protein>
<dbReference type="PANTHER" id="PTHR30482:SF17">
    <property type="entry name" value="ABC TRANSPORTER ATP-BINDING PROTEIN"/>
    <property type="match status" value="1"/>
</dbReference>
<dbReference type="PANTHER" id="PTHR30482">
    <property type="entry name" value="HIGH-AFFINITY BRANCHED-CHAIN AMINO ACID TRANSPORT SYSTEM PERMEASE"/>
    <property type="match status" value="1"/>
</dbReference>
<gene>
    <name evidence="7" type="ORF">M622_10655</name>
</gene>
<dbReference type="CDD" id="cd06581">
    <property type="entry name" value="TM_PBP1_LivM_like"/>
    <property type="match status" value="1"/>
</dbReference>
<evidence type="ECO:0000256" key="1">
    <source>
        <dbReference type="ARBA" id="ARBA00004651"/>
    </source>
</evidence>
<keyword evidence="8" id="KW-1185">Reference proteome</keyword>
<dbReference type="RefSeq" id="WP_021248121.1">
    <property type="nucleotide sequence ID" value="NZ_ATJV01000035.1"/>
</dbReference>
<dbReference type="STRING" id="1348657.M622_10655"/>